<dbReference type="EMBL" id="PUHQ01000096">
    <property type="protein sequence ID" value="KAG0656515.1"/>
    <property type="molecule type" value="Genomic_DNA"/>
</dbReference>
<keyword evidence="3" id="KW-0274">FAD</keyword>
<accession>A0A9P7B2W7</accession>
<dbReference type="Gene3D" id="3.50.50.100">
    <property type="match status" value="1"/>
</dbReference>
<dbReference type="InterPro" id="IPR036188">
    <property type="entry name" value="FAD/NAD-bd_sf"/>
</dbReference>
<evidence type="ECO:0000259" key="6">
    <source>
        <dbReference type="Pfam" id="PF07992"/>
    </source>
</evidence>
<evidence type="ECO:0000256" key="4">
    <source>
        <dbReference type="ARBA" id="ARBA00023002"/>
    </source>
</evidence>
<sequence length="482" mass="53766">MFTRASKVHRLTLRAQDAAPTAARSLRQFSSSLRRDKPRLVVLGSGWGAYEVMRKVDKRRYDVTVISPNTYFAFTPLLSAASVGTLDYNSALEPVRRYPEVRYLQAWADKIDFDRKRVTCMPATGSAARKKIINPNIENVDDSLKPAASFPGSKPFDLSYDKLVIAVGCYSATFGTPGVAEYGYFLKDVRDAAKIRNRILECFELASQPTVTDEERVGLLHFAIVGGGPTGVEFAAELHDTLITDLQRAYPELAPHCRITLYDVAPQILGSFDKNLAEYAVSKFDRAGINIKGSRHVTKVGEGYLDIKEEGKVPFGLLVWNTGLAPNPLIESITELQKDEKTHSLRITDHFRTIANDGKEMKDVYCIGDASALPDKLPATAQVASQEAQWLVKILNAEAKGRADPGSFVFHNQGMMAYTGGWSAIVDRTKVNEGPKGELTGRAAWLLWRSAYLYKSLSWRNRISLLYHWFATWLGGRRLSRY</sequence>
<comment type="caution">
    <text evidence="8">The sequence shown here is derived from an EMBL/GenBank/DDBJ whole genome shotgun (WGS) entry which is preliminary data.</text>
</comment>
<dbReference type="InterPro" id="IPR045024">
    <property type="entry name" value="NDH-2"/>
</dbReference>
<evidence type="ECO:0000256" key="5">
    <source>
        <dbReference type="ARBA" id="ARBA00023027"/>
    </source>
</evidence>
<dbReference type="GO" id="GO:0003954">
    <property type="term" value="F:NADH dehydrogenase activity"/>
    <property type="evidence" value="ECO:0007669"/>
    <property type="project" value="InterPro"/>
</dbReference>
<name>A0A9P7B2W7_RHOMI</name>
<evidence type="ECO:0008006" key="10">
    <source>
        <dbReference type="Google" id="ProtNLM"/>
    </source>
</evidence>
<dbReference type="InterPro" id="IPR023753">
    <property type="entry name" value="FAD/NAD-binding_dom"/>
</dbReference>
<dbReference type="PRINTS" id="PR00368">
    <property type="entry name" value="FADPNR"/>
</dbReference>
<dbReference type="PANTHER" id="PTHR43706">
    <property type="entry name" value="NADH DEHYDROGENASE"/>
    <property type="match status" value="1"/>
</dbReference>
<comment type="similarity">
    <text evidence="1">Belongs to the NADH dehydrogenase family.</text>
</comment>
<evidence type="ECO:0000313" key="9">
    <source>
        <dbReference type="Proteomes" id="UP000777482"/>
    </source>
</evidence>
<evidence type="ECO:0000256" key="1">
    <source>
        <dbReference type="ARBA" id="ARBA00005272"/>
    </source>
</evidence>
<evidence type="ECO:0000256" key="2">
    <source>
        <dbReference type="ARBA" id="ARBA00022630"/>
    </source>
</evidence>
<dbReference type="SUPFAM" id="SSF51905">
    <property type="entry name" value="FAD/NAD(P)-binding domain"/>
    <property type="match status" value="2"/>
</dbReference>
<evidence type="ECO:0000256" key="3">
    <source>
        <dbReference type="ARBA" id="ARBA00022827"/>
    </source>
</evidence>
<proteinExistence type="inferred from homology"/>
<dbReference type="Pfam" id="PF07992">
    <property type="entry name" value="Pyr_redox_2"/>
    <property type="match status" value="1"/>
</dbReference>
<evidence type="ECO:0000259" key="7">
    <source>
        <dbReference type="Pfam" id="PF22366"/>
    </source>
</evidence>
<dbReference type="GO" id="GO:0005739">
    <property type="term" value="C:mitochondrion"/>
    <property type="evidence" value="ECO:0007669"/>
    <property type="project" value="TreeGrafter"/>
</dbReference>
<dbReference type="Pfam" id="PF22366">
    <property type="entry name" value="NDH2_C"/>
    <property type="match status" value="1"/>
</dbReference>
<feature type="domain" description="External alternative NADH-ubiquinone oxidoreductase-like C-terminal" evidence="7">
    <location>
        <begin position="413"/>
        <end position="477"/>
    </location>
</feature>
<dbReference type="InterPro" id="IPR054585">
    <property type="entry name" value="NDH2-like_C"/>
</dbReference>
<evidence type="ECO:0000313" key="8">
    <source>
        <dbReference type="EMBL" id="KAG0656515.1"/>
    </source>
</evidence>
<keyword evidence="5" id="KW-0520">NAD</keyword>
<protein>
    <recommendedName>
        <fullName evidence="10">FAD/NAD(P)-binding domain-containing protein</fullName>
    </recommendedName>
</protein>
<dbReference type="PANTHER" id="PTHR43706:SF17">
    <property type="entry name" value="NADH DEHYDROGENASE (EUROFUNG)"/>
    <property type="match status" value="1"/>
</dbReference>
<keyword evidence="4" id="KW-0560">Oxidoreductase</keyword>
<keyword evidence="2" id="KW-0285">Flavoprotein</keyword>
<feature type="domain" description="FAD/NAD(P)-binding" evidence="6">
    <location>
        <begin position="39"/>
        <end position="388"/>
    </location>
</feature>
<gene>
    <name evidence="8" type="ORF">C6P46_007088</name>
</gene>
<dbReference type="OrthoDB" id="9992747at2759"/>
<keyword evidence="9" id="KW-1185">Reference proteome</keyword>
<organism evidence="8 9">
    <name type="scientific">Rhodotorula mucilaginosa</name>
    <name type="common">Yeast</name>
    <name type="synonym">Rhodotorula rubra</name>
    <dbReference type="NCBI Taxonomy" id="5537"/>
    <lineage>
        <taxon>Eukaryota</taxon>
        <taxon>Fungi</taxon>
        <taxon>Dikarya</taxon>
        <taxon>Basidiomycota</taxon>
        <taxon>Pucciniomycotina</taxon>
        <taxon>Microbotryomycetes</taxon>
        <taxon>Sporidiobolales</taxon>
        <taxon>Sporidiobolaceae</taxon>
        <taxon>Rhodotorula</taxon>
    </lineage>
</organism>
<dbReference type="Proteomes" id="UP000777482">
    <property type="component" value="Unassembled WGS sequence"/>
</dbReference>
<dbReference type="AlphaFoldDB" id="A0A9P7B2W7"/>
<reference evidence="8 9" key="1">
    <citation type="submission" date="2020-11" db="EMBL/GenBank/DDBJ databases">
        <title>Kefir isolates.</title>
        <authorList>
            <person name="Marcisauskas S."/>
            <person name="Kim Y."/>
            <person name="Blasche S."/>
        </authorList>
    </citation>
    <scope>NUCLEOTIDE SEQUENCE [LARGE SCALE GENOMIC DNA]</scope>
    <source>
        <strain evidence="8 9">KR</strain>
    </source>
</reference>